<dbReference type="SMART" id="SM00198">
    <property type="entry name" value="SCP"/>
    <property type="match status" value="1"/>
</dbReference>
<dbReference type="InterPro" id="IPR014044">
    <property type="entry name" value="CAP_dom"/>
</dbReference>
<dbReference type="SUPFAM" id="SSF55797">
    <property type="entry name" value="PR-1-like"/>
    <property type="match status" value="1"/>
</dbReference>
<proteinExistence type="predicted"/>
<dbReference type="STRING" id="31234.E3MMM6"/>
<protein>
    <recommendedName>
        <fullName evidence="1">SCP domain-containing protein</fullName>
    </recommendedName>
</protein>
<evidence type="ECO:0000313" key="2">
    <source>
        <dbReference type="EMBL" id="EFP05000.1"/>
    </source>
</evidence>
<dbReference type="GeneID" id="9798062"/>
<dbReference type="KEGG" id="crq:GCK72_023531"/>
<name>E3MMM6_CAERE</name>
<dbReference type="InParanoid" id="E3MMM6"/>
<dbReference type="InterPro" id="IPR035940">
    <property type="entry name" value="CAP_sf"/>
</dbReference>
<keyword evidence="3" id="KW-1185">Reference proteome</keyword>
<dbReference type="CDD" id="cd05382">
    <property type="entry name" value="CAP_GAPR1-like"/>
    <property type="match status" value="1"/>
</dbReference>
<dbReference type="EMBL" id="DS268457">
    <property type="protein sequence ID" value="EFP05000.1"/>
    <property type="molecule type" value="Genomic_DNA"/>
</dbReference>
<dbReference type="InterPro" id="IPR002413">
    <property type="entry name" value="V5_allergen-like"/>
</dbReference>
<feature type="domain" description="SCP" evidence="1">
    <location>
        <begin position="108"/>
        <end position="270"/>
    </location>
</feature>
<dbReference type="Gene3D" id="3.40.33.10">
    <property type="entry name" value="CAP"/>
    <property type="match status" value="1"/>
</dbReference>
<dbReference type="FunCoup" id="E3MMM6">
    <property type="interactions" value="64"/>
</dbReference>
<evidence type="ECO:0000313" key="3">
    <source>
        <dbReference type="Proteomes" id="UP000008281"/>
    </source>
</evidence>
<dbReference type="PRINTS" id="PR00837">
    <property type="entry name" value="V5TPXLIKE"/>
</dbReference>
<dbReference type="Pfam" id="PF00188">
    <property type="entry name" value="CAP"/>
    <property type="match status" value="1"/>
</dbReference>
<gene>
    <name evidence="2" type="ORF">CRE_03261</name>
</gene>
<dbReference type="OrthoDB" id="337038at2759"/>
<dbReference type="CTD" id="9798062"/>
<dbReference type="HOGENOM" id="CLU_035730_9_4_1"/>
<dbReference type="AlphaFoldDB" id="E3MMM6"/>
<evidence type="ECO:0000259" key="1">
    <source>
        <dbReference type="SMART" id="SM00198"/>
    </source>
</evidence>
<dbReference type="InterPro" id="IPR034113">
    <property type="entry name" value="SCP_GAPR1-like"/>
</dbReference>
<accession>E3MMM6</accession>
<dbReference type="Proteomes" id="UP000008281">
    <property type="component" value="Unassembled WGS sequence"/>
</dbReference>
<dbReference type="eggNOG" id="KOG3017">
    <property type="taxonomic scope" value="Eukaryota"/>
</dbReference>
<dbReference type="RefSeq" id="XP_003102613.2">
    <property type="nucleotide sequence ID" value="XM_003102565.2"/>
</dbReference>
<organism evidence="3">
    <name type="scientific">Caenorhabditis remanei</name>
    <name type="common">Caenorhabditis vulgaris</name>
    <dbReference type="NCBI Taxonomy" id="31234"/>
    <lineage>
        <taxon>Eukaryota</taxon>
        <taxon>Metazoa</taxon>
        <taxon>Ecdysozoa</taxon>
        <taxon>Nematoda</taxon>
        <taxon>Chromadorea</taxon>
        <taxon>Rhabditida</taxon>
        <taxon>Rhabditina</taxon>
        <taxon>Rhabditomorpha</taxon>
        <taxon>Rhabditoidea</taxon>
        <taxon>Rhabditidae</taxon>
        <taxon>Peloderinae</taxon>
        <taxon>Caenorhabditis</taxon>
    </lineage>
</organism>
<dbReference type="PRINTS" id="PR00838">
    <property type="entry name" value="V5ALLERGEN"/>
</dbReference>
<sequence>MSCRLLRRVHSAHSSFSIESRRRHGAAPSSCQISARYVCVCARQVRARRFLALEFQVSRKIFVHSSSDQIFFVLLHFDFVQLLATFTFSAVPFHPLVAKMTVPDDEKEFIDQILVEHNTRRQRHSAPSLEYNDELSEMAQQWADKLAKQAHISFSELSGVGENITFFPPDIDAESVVEHWYQEHEKYEYETPGWQTGTNYFTQVIWRSTKEIGVGCAYVRKTHESDEDNTSCSNGSVCKSMTSLISNGKLASEGDKVIVAFYRPAGNNNRSGQFAANVLKPIH</sequence>
<dbReference type="PANTHER" id="PTHR10334">
    <property type="entry name" value="CYSTEINE-RICH SECRETORY PROTEIN-RELATED"/>
    <property type="match status" value="1"/>
</dbReference>
<reference evidence="2" key="1">
    <citation type="submission" date="2007-07" db="EMBL/GenBank/DDBJ databases">
        <title>PCAP assembly of the Caenorhabditis remanei genome.</title>
        <authorList>
            <consortium name="The Caenorhabditis remanei Sequencing Consortium"/>
            <person name="Wilson R.K."/>
        </authorList>
    </citation>
    <scope>NUCLEOTIDE SEQUENCE [LARGE SCALE GENOMIC DNA]</scope>
    <source>
        <strain evidence="2">PB4641</strain>
    </source>
</reference>
<dbReference type="InterPro" id="IPR001283">
    <property type="entry name" value="CRISP-related"/>
</dbReference>